<evidence type="ECO:0000313" key="5">
    <source>
        <dbReference type="EMBL" id="ODV93678.1"/>
    </source>
</evidence>
<dbReference type="Proteomes" id="UP000094236">
    <property type="component" value="Unassembled WGS sequence"/>
</dbReference>
<dbReference type="PANTHER" id="PTHR35895:SF3">
    <property type="entry name" value="PRE-RRNA PROCESSING PROTEIN"/>
    <property type="match status" value="1"/>
</dbReference>
<accession>A0A1E4TPS9</accession>
<sequence length="941" mass="104645">MADPRDLPQGPSISSSSKSDLSAHAVNGLQDNASFISEHIQFNQLSSNNSSPPLRNIQRELTLNSATERSPLLQKVNTEGTGAVSASALGSSSGSPRFEDVETGNNYYSTDLPQVPRRQGSIVSYLSDVASENLSNPNLVHVEGPVSSPNTIIWLIQTCRELLITYPKASSLIVAIAMVIFVNLMYIWSNAELIFKQAINLDLENVSVLGISESGLNVHVSGSVQVDYSQVTSLYSRGIILILGALLGTVDLIPTQKVDLFVEIPNIEPLHRLVILDPPKVNVNLINKQITSFDFDNCLEVVHTNTIKIINILLGLKEEGVSSVDILVSGLFFFDLKSSIYNVNGNTFAFDEKRTIQLSPTNEDFSLIDSFDFNLYTSTEVLSSDIHLKTNYIDYAFTFNMDPLDWIILLPSCESWNNIETGIVETGEIIIRPMSQINLDTHIEITQLSSKLLNKCSFGKLSPINDLIKNFLEGNEIQNVYIIGSENQETNLPTWFDFIVKRLRFPINIKKDLLIGNSDSLFENYFDDYTLKILFLDLNKSILISSDIVLEFNLPDAIKGLKDINISNFRGELQMIKNDTAFGGFYFEDWQSSNLKIDDSMVVKMELMDVAFEIFDPITLSDVLGNFMRHVSSEIIIENILDLEVESSIGNSTFYELPASLNFKLDGSDIGGLLNNLNTNITDILLLDSSEKELKLFMDLIIENPLDISLDLHENSIELIFEHNGFTLGYVSTRDLPKILPKSSFNMSALLTFDPTSFNPNNHANAITSLENLLSSYLSGNETRLSFSGHEESIPSFEKLSKVLESLSLDFELPAYSIGPSSENKGFLISSTMHIMTSEIVFTVFNPVSNAEVVIEILKAQATFEGTTLGYLEKQEILYVPPGIYTTPRLPITYSDGIGADILRRALNGDLKVDGSAVFNFRLDNFELELMYSGHGLSTNI</sequence>
<feature type="transmembrane region" description="Helical" evidence="2">
    <location>
        <begin position="169"/>
        <end position="188"/>
    </location>
</feature>
<dbReference type="AlphaFoldDB" id="A0A1E4TPS9"/>
<gene>
    <name evidence="5" type="ORF">PACTADRAFT_51445</name>
</gene>
<evidence type="ECO:0000256" key="2">
    <source>
        <dbReference type="SAM" id="Phobius"/>
    </source>
</evidence>
<feature type="compositionally biased region" description="Low complexity" evidence="1">
    <location>
        <begin position="12"/>
        <end position="22"/>
    </location>
</feature>
<dbReference type="EMBL" id="KV454017">
    <property type="protein sequence ID" value="ODV93678.1"/>
    <property type="molecule type" value="Genomic_DNA"/>
</dbReference>
<evidence type="ECO:0000313" key="6">
    <source>
        <dbReference type="Proteomes" id="UP000094236"/>
    </source>
</evidence>
<feature type="region of interest" description="Disordered" evidence="1">
    <location>
        <begin position="1"/>
        <end position="23"/>
    </location>
</feature>
<proteinExistence type="predicted"/>
<organism evidence="5 6">
    <name type="scientific">Pachysolen tannophilus NRRL Y-2460</name>
    <dbReference type="NCBI Taxonomy" id="669874"/>
    <lineage>
        <taxon>Eukaryota</taxon>
        <taxon>Fungi</taxon>
        <taxon>Dikarya</taxon>
        <taxon>Ascomycota</taxon>
        <taxon>Saccharomycotina</taxon>
        <taxon>Pichiomycetes</taxon>
        <taxon>Pachysolenaceae</taxon>
        <taxon>Pachysolen</taxon>
    </lineage>
</organism>
<keyword evidence="2" id="KW-0472">Membrane</keyword>
<feature type="domain" description="Tag1 C-terminal" evidence="3">
    <location>
        <begin position="563"/>
        <end position="660"/>
    </location>
</feature>
<protein>
    <submittedName>
        <fullName evidence="5">Uncharacterized protein</fullName>
    </submittedName>
</protein>
<evidence type="ECO:0000256" key="1">
    <source>
        <dbReference type="SAM" id="MobiDB-lite"/>
    </source>
</evidence>
<keyword evidence="6" id="KW-1185">Reference proteome</keyword>
<keyword evidence="2" id="KW-1133">Transmembrane helix</keyword>
<dbReference type="Pfam" id="PF22786">
    <property type="entry name" value="Tag1_C"/>
    <property type="match status" value="1"/>
</dbReference>
<dbReference type="GO" id="GO:0000329">
    <property type="term" value="C:fungal-type vacuole membrane"/>
    <property type="evidence" value="ECO:0007669"/>
    <property type="project" value="InterPro"/>
</dbReference>
<name>A0A1E4TPS9_PACTA</name>
<feature type="domain" description="Tag1-like fifth Ig-like" evidence="4">
    <location>
        <begin position="822"/>
        <end position="930"/>
    </location>
</feature>
<dbReference type="OrthoDB" id="5596576at2759"/>
<feature type="non-terminal residue" evidence="5">
    <location>
        <position position="941"/>
    </location>
</feature>
<keyword evidence="2" id="KW-0812">Transmembrane</keyword>
<evidence type="ECO:0000259" key="3">
    <source>
        <dbReference type="Pfam" id="PF22786"/>
    </source>
</evidence>
<dbReference type="InterPro" id="IPR046368">
    <property type="entry name" value="Tag1"/>
</dbReference>
<dbReference type="PANTHER" id="PTHR35895">
    <property type="entry name" value="CHROMOSOME 16, WHOLE GENOME SHOTGUN SEQUENCE"/>
    <property type="match status" value="1"/>
</dbReference>
<dbReference type="Pfam" id="PF26153">
    <property type="entry name" value="LEA-2L_5"/>
    <property type="match status" value="1"/>
</dbReference>
<evidence type="ECO:0000259" key="4">
    <source>
        <dbReference type="Pfam" id="PF26153"/>
    </source>
</evidence>
<dbReference type="InterPro" id="IPR059066">
    <property type="entry name" value="Ig_Tag1-like_5th"/>
</dbReference>
<dbReference type="InterPro" id="IPR055011">
    <property type="entry name" value="Tag1_C"/>
</dbReference>
<reference evidence="6" key="1">
    <citation type="submission" date="2016-05" db="EMBL/GenBank/DDBJ databases">
        <title>Comparative genomics of biotechnologically important yeasts.</title>
        <authorList>
            <consortium name="DOE Joint Genome Institute"/>
            <person name="Riley R."/>
            <person name="Haridas S."/>
            <person name="Wolfe K.H."/>
            <person name="Lopes M.R."/>
            <person name="Hittinger C.T."/>
            <person name="Goker M."/>
            <person name="Salamov A."/>
            <person name="Wisecaver J."/>
            <person name="Long T.M."/>
            <person name="Aerts A.L."/>
            <person name="Barry K."/>
            <person name="Choi C."/>
            <person name="Clum A."/>
            <person name="Coughlan A.Y."/>
            <person name="Deshpande S."/>
            <person name="Douglass A.P."/>
            <person name="Hanson S.J."/>
            <person name="Klenk H.-P."/>
            <person name="Labutti K."/>
            <person name="Lapidus A."/>
            <person name="Lindquist E."/>
            <person name="Lipzen A."/>
            <person name="Meier-Kolthoff J.P."/>
            <person name="Ohm R.A."/>
            <person name="Otillar R.P."/>
            <person name="Pangilinan J."/>
            <person name="Peng Y."/>
            <person name="Rokas A."/>
            <person name="Rosa C.A."/>
            <person name="Scheuner C."/>
            <person name="Sibirny A.A."/>
            <person name="Slot J.C."/>
            <person name="Stielow J.B."/>
            <person name="Sun H."/>
            <person name="Kurtzman C.P."/>
            <person name="Blackwell M."/>
            <person name="Grigoriev I.V."/>
            <person name="Jeffries T.W."/>
        </authorList>
    </citation>
    <scope>NUCLEOTIDE SEQUENCE [LARGE SCALE GENOMIC DNA]</scope>
    <source>
        <strain evidence="6">NRRL Y-2460</strain>
    </source>
</reference>